<dbReference type="RefSeq" id="WP_268609712.1">
    <property type="nucleotide sequence ID" value="NZ_CP113797.1"/>
</dbReference>
<dbReference type="InterPro" id="IPR025117">
    <property type="entry name" value="DUF4037"/>
</dbReference>
<proteinExistence type="predicted"/>
<dbReference type="Proteomes" id="UP001163152">
    <property type="component" value="Chromosome"/>
</dbReference>
<name>A0A9E9C4C4_9CYAN</name>
<evidence type="ECO:0000313" key="3">
    <source>
        <dbReference type="Proteomes" id="UP001163152"/>
    </source>
</evidence>
<dbReference type="Pfam" id="PF13228">
    <property type="entry name" value="DUF4037"/>
    <property type="match status" value="1"/>
</dbReference>
<evidence type="ECO:0000313" key="2">
    <source>
        <dbReference type="EMBL" id="WAL59896.1"/>
    </source>
</evidence>
<dbReference type="EMBL" id="CP113797">
    <property type="protein sequence ID" value="WAL59896.1"/>
    <property type="molecule type" value="Genomic_DNA"/>
</dbReference>
<dbReference type="AlphaFoldDB" id="A0A9E9C4C4"/>
<evidence type="ECO:0000259" key="1">
    <source>
        <dbReference type="Pfam" id="PF13228"/>
    </source>
</evidence>
<gene>
    <name evidence="2" type="ORF">OXH18_22430</name>
</gene>
<reference evidence="2" key="1">
    <citation type="submission" date="2022-12" db="EMBL/GenBank/DDBJ databases">
        <title>Polyphasic identification of a Novel Hot-Spring Cyanobacterium Ocullathermofonsia sinensis gen nov. sp. nov. and Genomic Insights on its Adaptations to the Thermal Habitat.</title>
        <authorList>
            <person name="Daroch M."/>
            <person name="Tang J."/>
            <person name="Jiang Y."/>
        </authorList>
    </citation>
    <scope>NUCLEOTIDE SEQUENCE</scope>
    <source>
        <strain evidence="2">PKUAC-SCTA174</strain>
    </source>
</reference>
<feature type="domain" description="DUF4037" evidence="1">
    <location>
        <begin position="33"/>
        <end position="120"/>
    </location>
</feature>
<organism evidence="2 3">
    <name type="scientific">Thermocoleostomius sinensis A174</name>
    <dbReference type="NCBI Taxonomy" id="2016057"/>
    <lineage>
        <taxon>Bacteria</taxon>
        <taxon>Bacillati</taxon>
        <taxon>Cyanobacteriota</taxon>
        <taxon>Cyanophyceae</taxon>
        <taxon>Oculatellales</taxon>
        <taxon>Oculatellaceae</taxon>
        <taxon>Thermocoleostomius</taxon>
    </lineage>
</organism>
<protein>
    <submittedName>
        <fullName evidence="2">DUF4037 domain-containing protein</fullName>
    </submittedName>
</protein>
<dbReference type="KEGG" id="tsin:OXH18_22430"/>
<sequence length="132" mass="15586">MKVEAGHWTREMIDNSVIDVVERYDVSQYGLVFEKQAIAFHLQHAVVLYGEDLIRQWQTQLSTYPEELAVAMVQKHLKFRPFDGQRILTERLEIPMLYENKCAIVQRLLNILFGLNRIYHHTCDHMLMSLPT</sequence>
<accession>A0A9E9C4C4</accession>
<keyword evidence="3" id="KW-1185">Reference proteome</keyword>